<dbReference type="GO" id="GO:0006281">
    <property type="term" value="P:DNA repair"/>
    <property type="evidence" value="ECO:0007669"/>
    <property type="project" value="TreeGrafter"/>
</dbReference>
<dbReference type="PANTHER" id="PTHR11390">
    <property type="entry name" value="PROKARYOTIC DNA TOPOISOMERASE"/>
    <property type="match status" value="1"/>
</dbReference>
<evidence type="ECO:0000256" key="1">
    <source>
        <dbReference type="RuleBase" id="RU362092"/>
    </source>
</evidence>
<comment type="similarity">
    <text evidence="1">Belongs to the type IA topoisomerase family.</text>
</comment>
<sequence length="79" mass="8500">MASPTVLMVAEKPSIALSIASHLSRGQMSTRKGSTDVHEFEGMFRGFRVHFKVTSVIGHVFRAEEDGVGSEAGPAAYSF</sequence>
<keyword evidence="1" id="KW-0799">Topoisomerase</keyword>
<gene>
    <name evidence="2" type="ORF">FSB_LOCUS61344</name>
</gene>
<evidence type="ECO:0000313" key="2">
    <source>
        <dbReference type="EMBL" id="SPD33462.1"/>
    </source>
</evidence>
<accession>A0A2N9J882</accession>
<dbReference type="PANTHER" id="PTHR11390:SF20">
    <property type="entry name" value="DNA TOPOISOMERASE 3-BETA-1"/>
    <property type="match status" value="1"/>
</dbReference>
<comment type="function">
    <text evidence="1">Introduces a single-strand break via transesterification at a target site in duplex DNA. Releases the supercoiling and torsional tension of DNA introduced during the DNA replication and transcription by transiently cleaving and rejoining one strand of the DNA duplex. The scissile phosphodiester is attacked by the catalytic tyrosine of the enzyme, resulting in the formation of a DNA-(5'-phosphotyrosyl)-enzyme intermediate and the expulsion of a 3'-OH DNA strand.</text>
</comment>
<dbReference type="InterPro" id="IPR023405">
    <property type="entry name" value="Topo_IA_core_domain"/>
</dbReference>
<dbReference type="EC" id="5.6.2.1" evidence="1"/>
<dbReference type="Gene3D" id="3.40.50.140">
    <property type="match status" value="1"/>
</dbReference>
<reference evidence="2" key="1">
    <citation type="submission" date="2018-02" db="EMBL/GenBank/DDBJ databases">
        <authorList>
            <person name="Cohen D.B."/>
            <person name="Kent A.D."/>
        </authorList>
    </citation>
    <scope>NUCLEOTIDE SEQUENCE</scope>
</reference>
<dbReference type="GO" id="GO:0006310">
    <property type="term" value="P:DNA recombination"/>
    <property type="evidence" value="ECO:0007669"/>
    <property type="project" value="TreeGrafter"/>
</dbReference>
<keyword evidence="1" id="KW-0413">Isomerase</keyword>
<comment type="catalytic activity">
    <reaction evidence="1">
        <text>ATP-independent breakage of single-stranded DNA, followed by passage and rejoining.</text>
        <dbReference type="EC" id="5.6.2.1"/>
    </reaction>
</comment>
<dbReference type="GO" id="GO:0003677">
    <property type="term" value="F:DNA binding"/>
    <property type="evidence" value="ECO:0007669"/>
    <property type="project" value="UniProtKB-KW"/>
</dbReference>
<proteinExistence type="inferred from homology"/>
<keyword evidence="1" id="KW-0238">DNA-binding</keyword>
<dbReference type="GO" id="GO:0005634">
    <property type="term" value="C:nucleus"/>
    <property type="evidence" value="ECO:0007669"/>
    <property type="project" value="TreeGrafter"/>
</dbReference>
<dbReference type="EMBL" id="OIVN01006456">
    <property type="protein sequence ID" value="SPD33462.1"/>
    <property type="molecule type" value="Genomic_DNA"/>
</dbReference>
<protein>
    <recommendedName>
        <fullName evidence="1">DNA topoisomerase</fullName>
        <ecNumber evidence="1">5.6.2.1</ecNumber>
    </recommendedName>
</protein>
<dbReference type="GO" id="GO:0003917">
    <property type="term" value="F:DNA topoisomerase type I (single strand cut, ATP-independent) activity"/>
    <property type="evidence" value="ECO:0007669"/>
    <property type="project" value="UniProtKB-EC"/>
</dbReference>
<name>A0A2N9J882_FAGSY</name>
<dbReference type="AlphaFoldDB" id="A0A2N9J882"/>
<dbReference type="SUPFAM" id="SSF56712">
    <property type="entry name" value="Prokaryotic type I DNA topoisomerase"/>
    <property type="match status" value="1"/>
</dbReference>
<dbReference type="GO" id="GO:0006265">
    <property type="term" value="P:DNA topological change"/>
    <property type="evidence" value="ECO:0007669"/>
    <property type="project" value="InterPro"/>
</dbReference>
<organism evidence="2">
    <name type="scientific">Fagus sylvatica</name>
    <name type="common">Beechnut</name>
    <dbReference type="NCBI Taxonomy" id="28930"/>
    <lineage>
        <taxon>Eukaryota</taxon>
        <taxon>Viridiplantae</taxon>
        <taxon>Streptophyta</taxon>
        <taxon>Embryophyta</taxon>
        <taxon>Tracheophyta</taxon>
        <taxon>Spermatophyta</taxon>
        <taxon>Magnoliopsida</taxon>
        <taxon>eudicotyledons</taxon>
        <taxon>Gunneridae</taxon>
        <taxon>Pentapetalae</taxon>
        <taxon>rosids</taxon>
        <taxon>fabids</taxon>
        <taxon>Fagales</taxon>
        <taxon>Fagaceae</taxon>
        <taxon>Fagus</taxon>
    </lineage>
</organism>
<dbReference type="InterPro" id="IPR000380">
    <property type="entry name" value="Topo_IA"/>
</dbReference>